<evidence type="ECO:0000256" key="1">
    <source>
        <dbReference type="ARBA" id="ARBA00005466"/>
    </source>
</evidence>
<keyword evidence="2" id="KW-0285">Flavoprotein</keyword>
<gene>
    <name evidence="6" type="ORF">N0V83_006728</name>
</gene>
<dbReference type="InterPro" id="IPR016169">
    <property type="entry name" value="FAD-bd_PCMH_sub2"/>
</dbReference>
<keyword evidence="3" id="KW-0274">FAD</keyword>
<dbReference type="EMBL" id="JAPEUY010000011">
    <property type="protein sequence ID" value="KAJ4368371.1"/>
    <property type="molecule type" value="Genomic_DNA"/>
</dbReference>
<dbReference type="InterPro" id="IPR016167">
    <property type="entry name" value="FAD-bd_PCMH_sub1"/>
</dbReference>
<dbReference type="InterPro" id="IPR006094">
    <property type="entry name" value="Oxid_FAD_bind_N"/>
</dbReference>
<evidence type="ECO:0000256" key="2">
    <source>
        <dbReference type="ARBA" id="ARBA00022630"/>
    </source>
</evidence>
<keyword evidence="7" id="KW-1185">Reference proteome</keyword>
<dbReference type="InterPro" id="IPR016166">
    <property type="entry name" value="FAD-bd_PCMH"/>
</dbReference>
<dbReference type="Gene3D" id="3.30.43.10">
    <property type="entry name" value="Uridine Diphospho-n-acetylenolpyruvylglucosamine Reductase, domain 2"/>
    <property type="match status" value="1"/>
</dbReference>
<keyword evidence="4" id="KW-0560">Oxidoreductase</keyword>
<proteinExistence type="inferred from homology"/>
<dbReference type="PANTHER" id="PTHR42973">
    <property type="entry name" value="BINDING OXIDOREDUCTASE, PUTATIVE (AFU_ORTHOLOGUE AFUA_1G17690)-RELATED"/>
    <property type="match status" value="1"/>
</dbReference>
<dbReference type="InterPro" id="IPR050416">
    <property type="entry name" value="FAD-linked_Oxidoreductase"/>
</dbReference>
<dbReference type="Pfam" id="PF01565">
    <property type="entry name" value="FAD_binding_4"/>
    <property type="match status" value="1"/>
</dbReference>
<dbReference type="GO" id="GO:0016491">
    <property type="term" value="F:oxidoreductase activity"/>
    <property type="evidence" value="ECO:0007669"/>
    <property type="project" value="UniProtKB-KW"/>
</dbReference>
<dbReference type="PROSITE" id="PS51387">
    <property type="entry name" value="FAD_PCMH"/>
    <property type="match status" value="1"/>
</dbReference>
<evidence type="ECO:0000313" key="6">
    <source>
        <dbReference type="EMBL" id="KAJ4368371.1"/>
    </source>
</evidence>
<dbReference type="InterPro" id="IPR036318">
    <property type="entry name" value="FAD-bd_PCMH-like_sf"/>
</dbReference>
<dbReference type="Proteomes" id="UP001140560">
    <property type="component" value="Unassembled WGS sequence"/>
</dbReference>
<dbReference type="OrthoDB" id="2151789at2759"/>
<comment type="similarity">
    <text evidence="1">Belongs to the oxygen-dependent FAD-linked oxidoreductase family.</text>
</comment>
<dbReference type="Gene3D" id="3.40.462.20">
    <property type="match status" value="1"/>
</dbReference>
<comment type="caution">
    <text evidence="6">The sequence shown here is derived from an EMBL/GenBank/DDBJ whole genome shotgun (WGS) entry which is preliminary data.</text>
</comment>
<dbReference type="Gene3D" id="3.30.465.10">
    <property type="match status" value="1"/>
</dbReference>
<dbReference type="SUPFAM" id="SSF56176">
    <property type="entry name" value="FAD-binding/transporter-associated domain-like"/>
    <property type="match status" value="1"/>
</dbReference>
<feature type="domain" description="FAD-binding PCMH-type" evidence="5">
    <location>
        <begin position="26"/>
        <end position="197"/>
    </location>
</feature>
<sequence>MTVATLQRNATGFKERNKSYFTAFNNDITPSSIACPESVDKVARLVREAVHCNAEIGVRGGGHTPWKGAANLEDRLVIDMRNLTGVTVNTEKSTVSIRAGERWGNVYETLAAEGLATIGGRVSRVGAIGLTLGGGLSYFSGRHGFVCDAVSNFEVVLASGEIVNANKTTNPDLFTALKGGSNNFGIVTKIDLPTFPLGKLWGGMTVHPGTSYPDAARALKNYVTSPTPDPDAHLLLSMGWAAMMGGELTVLSLYHANHSTVEPGPASLSEFTAIQPRLNSSLREASLVEFTAEQSSFSVDGGRNLYFTTSIKPDLDLLVGVQELFRKAIEPIQGCKDLAFSIVLQPMTAQMLRRSAEAGQNALGIPADDGPYINVLINPVWSESKDDEKIVQTSLDLIEAVDKAAEAKGKAARYRFMNYSYGSQKVIESYGDESVQFLRDVSGKYDPEGFFQKNVPGGFKLGIH</sequence>
<evidence type="ECO:0000256" key="3">
    <source>
        <dbReference type="ARBA" id="ARBA00022827"/>
    </source>
</evidence>
<reference evidence="6" key="1">
    <citation type="submission" date="2022-10" db="EMBL/GenBank/DDBJ databases">
        <title>Tapping the CABI collections for fungal endophytes: first genome assemblies for Collariella, Neodidymelliopsis, Ascochyta clinopodiicola, Didymella pomorum, Didymosphaeria variabile, Neocosmospora piperis and Neocucurbitaria cava.</title>
        <authorList>
            <person name="Hill R."/>
        </authorList>
    </citation>
    <scope>NUCLEOTIDE SEQUENCE</scope>
    <source>
        <strain evidence="6">IMI 356814</strain>
    </source>
</reference>
<name>A0A9W9CL93_9PLEO</name>
<organism evidence="6 7">
    <name type="scientific">Neocucurbitaria cava</name>
    <dbReference type="NCBI Taxonomy" id="798079"/>
    <lineage>
        <taxon>Eukaryota</taxon>
        <taxon>Fungi</taxon>
        <taxon>Dikarya</taxon>
        <taxon>Ascomycota</taxon>
        <taxon>Pezizomycotina</taxon>
        <taxon>Dothideomycetes</taxon>
        <taxon>Pleosporomycetidae</taxon>
        <taxon>Pleosporales</taxon>
        <taxon>Pleosporineae</taxon>
        <taxon>Cucurbitariaceae</taxon>
        <taxon>Neocucurbitaria</taxon>
    </lineage>
</organism>
<dbReference type="PANTHER" id="PTHR42973:SF22">
    <property type="entry name" value="FAD-BINDING PCMH-TYPE DOMAIN-CONTAINING PROTEIN-RELATED"/>
    <property type="match status" value="1"/>
</dbReference>
<evidence type="ECO:0000313" key="7">
    <source>
        <dbReference type="Proteomes" id="UP001140560"/>
    </source>
</evidence>
<dbReference type="GO" id="GO:0071949">
    <property type="term" value="F:FAD binding"/>
    <property type="evidence" value="ECO:0007669"/>
    <property type="project" value="InterPro"/>
</dbReference>
<evidence type="ECO:0000259" key="5">
    <source>
        <dbReference type="PROSITE" id="PS51387"/>
    </source>
</evidence>
<accession>A0A9W9CL93</accession>
<evidence type="ECO:0000256" key="4">
    <source>
        <dbReference type="ARBA" id="ARBA00023002"/>
    </source>
</evidence>
<dbReference type="AlphaFoldDB" id="A0A9W9CL93"/>
<protein>
    <recommendedName>
        <fullName evidence="5">FAD-binding PCMH-type domain-containing protein</fullName>
    </recommendedName>
</protein>